<protein>
    <submittedName>
        <fullName evidence="1">Uncharacterized protein</fullName>
    </submittedName>
</protein>
<reference evidence="1" key="1">
    <citation type="journal article" date="2014" name="PLoS ONE">
        <title>Mitochondrial Genome of Phlebia radiata Is the Second Largest (156 kbp) among Fungi and Features Signs of Genome Flexibility and Recent Recombination Events.</title>
        <authorList>
            <person name="Salavirta H."/>
            <person name="Oksanen I."/>
            <person name="Kuuskeri J."/>
            <person name="Makela M."/>
            <person name="Laine P."/>
            <person name="Paulin L."/>
            <person name="Lundell T."/>
        </authorList>
    </citation>
    <scope>NUCLEOTIDE SEQUENCE</scope>
    <source>
        <strain evidence="1">79</strain>
    </source>
</reference>
<proteinExistence type="predicted"/>
<name>L8B978_PHLRA</name>
<organism evidence="1">
    <name type="scientific">Phlebia radiata</name>
    <name type="common">White-rot fungus</name>
    <dbReference type="NCBI Taxonomy" id="5308"/>
    <lineage>
        <taxon>Eukaryota</taxon>
        <taxon>Fungi</taxon>
        <taxon>Dikarya</taxon>
        <taxon>Basidiomycota</taxon>
        <taxon>Agaricomycotina</taxon>
        <taxon>Agaricomycetes</taxon>
        <taxon>Polyporales</taxon>
        <taxon>Meruliaceae</taxon>
        <taxon>Phlebia</taxon>
    </lineage>
</organism>
<dbReference type="GeneID" id="14469579"/>
<sequence>MPLKLKQARTHSLKTNIEKKKFLLLELGLHFYFNPPPPWLGTPSGSEGHLLLSFFLYKKNKRSACLAKGS</sequence>
<dbReference type="RefSeq" id="YP_007374982.1">
    <property type="nucleotide sequence ID" value="NC_020148.1"/>
</dbReference>
<dbReference type="AlphaFoldDB" id="L8B978"/>
<dbReference type="EMBL" id="HE613568">
    <property type="protein sequence ID" value="CCE89259.1"/>
    <property type="molecule type" value="Genomic_DNA"/>
</dbReference>
<gene>
    <name evidence="1" type="ORF">PRA_mt0209</name>
</gene>
<evidence type="ECO:0000313" key="1">
    <source>
        <dbReference type="EMBL" id="CCE89259.1"/>
    </source>
</evidence>
<accession>L8B978</accession>
<keyword evidence="1" id="KW-0496">Mitochondrion</keyword>
<geneLocation type="mitochondrion" evidence="1"/>